<keyword evidence="1" id="KW-0732">Signal</keyword>
<evidence type="ECO:0000313" key="3">
    <source>
        <dbReference type="Proteomes" id="UP000597459"/>
    </source>
</evidence>
<dbReference type="EMBL" id="WOTH01000043">
    <property type="protein sequence ID" value="NHO55025.1"/>
    <property type="molecule type" value="Genomic_DNA"/>
</dbReference>
<organism evidence="2 3">
    <name type="scientific">Acetobacter estunensis</name>
    <dbReference type="NCBI Taxonomy" id="104097"/>
    <lineage>
        <taxon>Bacteria</taxon>
        <taxon>Pseudomonadati</taxon>
        <taxon>Pseudomonadota</taxon>
        <taxon>Alphaproteobacteria</taxon>
        <taxon>Acetobacterales</taxon>
        <taxon>Acetobacteraceae</taxon>
        <taxon>Acetobacter</taxon>
    </lineage>
</organism>
<dbReference type="RefSeq" id="WP_166318126.1">
    <property type="nucleotide sequence ID" value="NZ_WOTH01000043.1"/>
</dbReference>
<dbReference type="Proteomes" id="UP000597459">
    <property type="component" value="Unassembled WGS sequence"/>
</dbReference>
<reference evidence="2" key="1">
    <citation type="submission" date="2019-11" db="EMBL/GenBank/DDBJ databases">
        <title>Description of new Acetobacter species.</title>
        <authorList>
            <person name="Cleenwerck I."/>
            <person name="Sombolestani A.S."/>
        </authorList>
    </citation>
    <scope>NUCLEOTIDE SEQUENCE</scope>
    <source>
        <strain evidence="2">LMG 1626</strain>
    </source>
</reference>
<dbReference type="PROSITE" id="PS51257">
    <property type="entry name" value="PROKAR_LIPOPROTEIN"/>
    <property type="match status" value="1"/>
</dbReference>
<sequence length="103" mass="10765">MKRTSAVLVAGLLALSCGYAARADEDRGAPSGKPLRVETTWEPVNQSLTDLINSGAKLVSAGFGMGGPTATIVKDGHYILCGIETPGGLAERKIAESECYRIN</sequence>
<accession>A0A967B6Z5</accession>
<gene>
    <name evidence="2" type="ORF">GOB87_13895</name>
</gene>
<feature type="signal peptide" evidence="1">
    <location>
        <begin position="1"/>
        <end position="23"/>
    </location>
</feature>
<dbReference type="AlphaFoldDB" id="A0A967B6Z5"/>
<evidence type="ECO:0000313" key="2">
    <source>
        <dbReference type="EMBL" id="NHO55025.1"/>
    </source>
</evidence>
<feature type="chain" id="PRO_5037063211" evidence="1">
    <location>
        <begin position="24"/>
        <end position="103"/>
    </location>
</feature>
<name>A0A967B6Z5_9PROT</name>
<evidence type="ECO:0000256" key="1">
    <source>
        <dbReference type="SAM" id="SignalP"/>
    </source>
</evidence>
<keyword evidence="3" id="KW-1185">Reference proteome</keyword>
<proteinExistence type="predicted"/>
<comment type="caution">
    <text evidence="2">The sequence shown here is derived from an EMBL/GenBank/DDBJ whole genome shotgun (WGS) entry which is preliminary data.</text>
</comment>
<protein>
    <submittedName>
        <fullName evidence="2">Uncharacterized protein</fullName>
    </submittedName>
</protein>